<evidence type="ECO:0000256" key="1">
    <source>
        <dbReference type="SAM" id="MobiDB-lite"/>
    </source>
</evidence>
<comment type="caution">
    <text evidence="2">The sequence shown here is derived from an EMBL/GenBank/DDBJ whole genome shotgun (WGS) entry which is preliminary data.</text>
</comment>
<dbReference type="AlphaFoldDB" id="A0AAD6SRR1"/>
<feature type="compositionally biased region" description="Basic and acidic residues" evidence="1">
    <location>
        <begin position="99"/>
        <end position="109"/>
    </location>
</feature>
<organism evidence="2 3">
    <name type="scientific">Mycena alexandri</name>
    <dbReference type="NCBI Taxonomy" id="1745969"/>
    <lineage>
        <taxon>Eukaryota</taxon>
        <taxon>Fungi</taxon>
        <taxon>Dikarya</taxon>
        <taxon>Basidiomycota</taxon>
        <taxon>Agaricomycotina</taxon>
        <taxon>Agaricomycetes</taxon>
        <taxon>Agaricomycetidae</taxon>
        <taxon>Agaricales</taxon>
        <taxon>Marasmiineae</taxon>
        <taxon>Mycenaceae</taxon>
        <taxon>Mycena</taxon>
    </lineage>
</organism>
<protein>
    <submittedName>
        <fullName evidence="2">Uncharacterized protein</fullName>
    </submittedName>
</protein>
<reference evidence="2" key="1">
    <citation type="submission" date="2023-03" db="EMBL/GenBank/DDBJ databases">
        <title>Massive genome expansion in bonnet fungi (Mycena s.s.) driven by repeated elements and novel gene families across ecological guilds.</title>
        <authorList>
            <consortium name="Lawrence Berkeley National Laboratory"/>
            <person name="Harder C.B."/>
            <person name="Miyauchi S."/>
            <person name="Viragh M."/>
            <person name="Kuo A."/>
            <person name="Thoen E."/>
            <person name="Andreopoulos B."/>
            <person name="Lu D."/>
            <person name="Skrede I."/>
            <person name="Drula E."/>
            <person name="Henrissat B."/>
            <person name="Morin E."/>
            <person name="Kohler A."/>
            <person name="Barry K."/>
            <person name="LaButti K."/>
            <person name="Morin E."/>
            <person name="Salamov A."/>
            <person name="Lipzen A."/>
            <person name="Mereny Z."/>
            <person name="Hegedus B."/>
            <person name="Baldrian P."/>
            <person name="Stursova M."/>
            <person name="Weitz H."/>
            <person name="Taylor A."/>
            <person name="Grigoriev I.V."/>
            <person name="Nagy L.G."/>
            <person name="Martin F."/>
            <person name="Kauserud H."/>
        </authorList>
    </citation>
    <scope>NUCLEOTIDE SEQUENCE</scope>
    <source>
        <strain evidence="2">CBHHK200</strain>
    </source>
</reference>
<gene>
    <name evidence="2" type="ORF">C8F04DRAFT_1108191</name>
</gene>
<proteinExistence type="predicted"/>
<dbReference type="Proteomes" id="UP001218188">
    <property type="component" value="Unassembled WGS sequence"/>
</dbReference>
<evidence type="ECO:0000313" key="2">
    <source>
        <dbReference type="EMBL" id="KAJ7032207.1"/>
    </source>
</evidence>
<sequence>MKSEGECGFEFGKQKLCRVRDMVGRGSARRRSPSPGEGRPHPLVDGDAAHEDNRSHLGILFDLRTNDFVVVPVPFSRVFPGGKNGRGAVVKCSPGIDLQTREDKSNQIKERRKRDKGQSQAKQEREWTRPKTLIWIAVPPPHANIELIGRLEHPFNHIAARTLHIDVRHAHAAVLERRVLGFPNPHRALDQRPDIRNEPALVEHLDKGIHREVTQLQREVKMRELVSDLPRDNTVRGPGFARGADVDISVLGAPPTGDRCDIVRLAMGVLRCDALAARRPTADASMDGDADLACDVGGRD</sequence>
<dbReference type="EMBL" id="JARJCM010000075">
    <property type="protein sequence ID" value="KAJ7032207.1"/>
    <property type="molecule type" value="Genomic_DNA"/>
</dbReference>
<feature type="compositionally biased region" description="Basic and acidic residues" evidence="1">
    <location>
        <begin position="38"/>
        <end position="50"/>
    </location>
</feature>
<keyword evidence="3" id="KW-1185">Reference proteome</keyword>
<name>A0AAD6SRR1_9AGAR</name>
<evidence type="ECO:0000313" key="3">
    <source>
        <dbReference type="Proteomes" id="UP001218188"/>
    </source>
</evidence>
<accession>A0AAD6SRR1</accession>
<feature type="region of interest" description="Disordered" evidence="1">
    <location>
        <begin position="84"/>
        <end position="126"/>
    </location>
</feature>
<feature type="region of interest" description="Disordered" evidence="1">
    <location>
        <begin position="23"/>
        <end position="50"/>
    </location>
</feature>